<dbReference type="SUPFAM" id="SSF51735">
    <property type="entry name" value="NAD(P)-binding Rossmann-fold domains"/>
    <property type="match status" value="1"/>
</dbReference>
<dbReference type="InterPro" id="IPR001509">
    <property type="entry name" value="Epimerase_deHydtase"/>
</dbReference>
<dbReference type="UniPathway" id="UPA00796">
    <property type="reaction ID" value="UER00771"/>
</dbReference>
<dbReference type="EMBL" id="LCRN01000003">
    <property type="protein sequence ID" value="KKW37048.1"/>
    <property type="molecule type" value="Genomic_DNA"/>
</dbReference>
<name>A0A0G1Y0S3_9BACT</name>
<dbReference type="PANTHER" id="PTHR43078">
    <property type="entry name" value="UDP-GLUCURONIC ACID DECARBOXYLASE-RELATED"/>
    <property type="match status" value="1"/>
</dbReference>
<dbReference type="InterPro" id="IPR036291">
    <property type="entry name" value="NAD(P)-bd_dom_sf"/>
</dbReference>
<reference evidence="6 7" key="1">
    <citation type="journal article" date="2015" name="Nature">
        <title>rRNA introns, odd ribosomes, and small enigmatic genomes across a large radiation of phyla.</title>
        <authorList>
            <person name="Brown C.T."/>
            <person name="Hug L.A."/>
            <person name="Thomas B.C."/>
            <person name="Sharon I."/>
            <person name="Castelle C.J."/>
            <person name="Singh A."/>
            <person name="Wilkins M.J."/>
            <person name="Williams K.H."/>
            <person name="Banfield J.F."/>
        </authorList>
    </citation>
    <scope>NUCLEOTIDE SEQUENCE [LARGE SCALE GENOMIC DNA]</scope>
</reference>
<comment type="cofactor">
    <cofactor evidence="1">
        <name>NAD(+)</name>
        <dbReference type="ChEBI" id="CHEBI:57540"/>
    </cofactor>
</comment>
<dbReference type="Gene3D" id="3.40.50.720">
    <property type="entry name" value="NAD(P)-binding Rossmann-like Domain"/>
    <property type="match status" value="1"/>
</dbReference>
<accession>A0A0G1Y0S3</accession>
<sequence>MAVKYRSKILLASSSVVYGAREDQSANYIPESSKGIVDHLSPRACYDEGRRFSETMFETYRQVHGIDVRIARIFRTYGPRMPLFDGHLIPVTGVRVSEHRSCMWKTWWMGSCG</sequence>
<gene>
    <name evidence="6" type="ORF">UY82_C0003G0002</name>
</gene>
<keyword evidence="4" id="KW-0456">Lyase</keyword>
<keyword evidence="3" id="KW-0520">NAD</keyword>
<dbReference type="AlphaFoldDB" id="A0A0G1Y0S3"/>
<organism evidence="6 7">
    <name type="scientific">Candidatus Uhrbacteria bacterium GW2011_GWC2_53_7</name>
    <dbReference type="NCBI Taxonomy" id="1618986"/>
    <lineage>
        <taxon>Bacteria</taxon>
        <taxon>Candidatus Uhriibacteriota</taxon>
    </lineage>
</organism>
<evidence type="ECO:0000313" key="6">
    <source>
        <dbReference type="EMBL" id="KKW37048.1"/>
    </source>
</evidence>
<dbReference type="Proteomes" id="UP000033865">
    <property type="component" value="Unassembled WGS sequence"/>
</dbReference>
<evidence type="ECO:0000256" key="3">
    <source>
        <dbReference type="ARBA" id="ARBA00023027"/>
    </source>
</evidence>
<dbReference type="GO" id="GO:0005737">
    <property type="term" value="C:cytoplasm"/>
    <property type="evidence" value="ECO:0007669"/>
    <property type="project" value="TreeGrafter"/>
</dbReference>
<feature type="domain" description="NAD-dependent epimerase/dehydratase" evidence="5">
    <location>
        <begin position="6"/>
        <end position="91"/>
    </location>
</feature>
<proteinExistence type="predicted"/>
<keyword evidence="2" id="KW-0210">Decarboxylase</keyword>
<evidence type="ECO:0000259" key="5">
    <source>
        <dbReference type="Pfam" id="PF01370"/>
    </source>
</evidence>
<dbReference type="GO" id="GO:0042732">
    <property type="term" value="P:D-xylose metabolic process"/>
    <property type="evidence" value="ECO:0007669"/>
    <property type="project" value="InterPro"/>
</dbReference>
<dbReference type="PANTHER" id="PTHR43078:SF6">
    <property type="entry name" value="UDP-GLUCURONIC ACID DECARBOXYLASE 1"/>
    <property type="match status" value="1"/>
</dbReference>
<dbReference type="InterPro" id="IPR044516">
    <property type="entry name" value="UXS-like"/>
</dbReference>
<comment type="caution">
    <text evidence="6">The sequence shown here is derived from an EMBL/GenBank/DDBJ whole genome shotgun (WGS) entry which is preliminary data.</text>
</comment>
<evidence type="ECO:0000256" key="2">
    <source>
        <dbReference type="ARBA" id="ARBA00022793"/>
    </source>
</evidence>
<dbReference type="Pfam" id="PF01370">
    <property type="entry name" value="Epimerase"/>
    <property type="match status" value="1"/>
</dbReference>
<dbReference type="GO" id="GO:0033320">
    <property type="term" value="P:UDP-D-xylose biosynthetic process"/>
    <property type="evidence" value="ECO:0007669"/>
    <property type="project" value="UniProtKB-UniPathway"/>
</dbReference>
<evidence type="ECO:0000256" key="4">
    <source>
        <dbReference type="ARBA" id="ARBA00023239"/>
    </source>
</evidence>
<evidence type="ECO:0000313" key="7">
    <source>
        <dbReference type="Proteomes" id="UP000033865"/>
    </source>
</evidence>
<dbReference type="GO" id="GO:0070403">
    <property type="term" value="F:NAD+ binding"/>
    <property type="evidence" value="ECO:0007669"/>
    <property type="project" value="InterPro"/>
</dbReference>
<protein>
    <submittedName>
        <fullName evidence="6">NAD-dependent epimerase/dehydratase family protein</fullName>
    </submittedName>
</protein>
<dbReference type="GO" id="GO:0048040">
    <property type="term" value="F:UDP-glucuronate decarboxylase activity"/>
    <property type="evidence" value="ECO:0007669"/>
    <property type="project" value="TreeGrafter"/>
</dbReference>
<evidence type="ECO:0000256" key="1">
    <source>
        <dbReference type="ARBA" id="ARBA00001911"/>
    </source>
</evidence>